<accession>A0A9Q0I5J1</accession>
<dbReference type="AlphaFoldDB" id="A0A9Q0I5J1"/>
<name>A0A9Q0I5J1_9TELE</name>
<sequence>MDTPGNFETVAMDGLNHVDLSPSPASNGAYHSGQGESMVSLVLPPPSGCFPLDTEQMDKKCDQSDSEEEQVNSNALSCGSTSP</sequence>
<reference evidence="2" key="1">
    <citation type="submission" date="2022-07" db="EMBL/GenBank/DDBJ databases">
        <title>Chromosome-level genome of Muraenolepis orangiensis.</title>
        <authorList>
            <person name="Kim J."/>
        </authorList>
    </citation>
    <scope>NUCLEOTIDE SEQUENCE</scope>
    <source>
        <strain evidence="2">KU_S4_2022</strain>
        <tissue evidence="2">Muscle</tissue>
    </source>
</reference>
<keyword evidence="3" id="KW-1185">Reference proteome</keyword>
<evidence type="ECO:0000313" key="3">
    <source>
        <dbReference type="Proteomes" id="UP001148018"/>
    </source>
</evidence>
<feature type="region of interest" description="Disordered" evidence="1">
    <location>
        <begin position="55"/>
        <end position="83"/>
    </location>
</feature>
<evidence type="ECO:0000256" key="1">
    <source>
        <dbReference type="SAM" id="MobiDB-lite"/>
    </source>
</evidence>
<feature type="compositionally biased region" description="Polar residues" evidence="1">
    <location>
        <begin position="71"/>
        <end position="83"/>
    </location>
</feature>
<proteinExistence type="predicted"/>
<evidence type="ECO:0000313" key="2">
    <source>
        <dbReference type="EMBL" id="KAJ3585613.1"/>
    </source>
</evidence>
<dbReference type="OrthoDB" id="10569443at2759"/>
<dbReference type="EMBL" id="JANIIK010000118">
    <property type="protein sequence ID" value="KAJ3585613.1"/>
    <property type="molecule type" value="Genomic_DNA"/>
</dbReference>
<gene>
    <name evidence="2" type="ORF">NHX12_014332</name>
</gene>
<comment type="caution">
    <text evidence="2">The sequence shown here is derived from an EMBL/GenBank/DDBJ whole genome shotgun (WGS) entry which is preliminary data.</text>
</comment>
<organism evidence="2 3">
    <name type="scientific">Muraenolepis orangiensis</name>
    <name type="common">Patagonian moray cod</name>
    <dbReference type="NCBI Taxonomy" id="630683"/>
    <lineage>
        <taxon>Eukaryota</taxon>
        <taxon>Metazoa</taxon>
        <taxon>Chordata</taxon>
        <taxon>Craniata</taxon>
        <taxon>Vertebrata</taxon>
        <taxon>Euteleostomi</taxon>
        <taxon>Actinopterygii</taxon>
        <taxon>Neopterygii</taxon>
        <taxon>Teleostei</taxon>
        <taxon>Neoteleostei</taxon>
        <taxon>Acanthomorphata</taxon>
        <taxon>Zeiogadaria</taxon>
        <taxon>Gadariae</taxon>
        <taxon>Gadiformes</taxon>
        <taxon>Muraenolepidoidei</taxon>
        <taxon>Muraenolepididae</taxon>
        <taxon>Muraenolepis</taxon>
    </lineage>
</organism>
<dbReference type="Proteomes" id="UP001148018">
    <property type="component" value="Unassembled WGS sequence"/>
</dbReference>
<protein>
    <submittedName>
        <fullName evidence="2">Uncharacterized protein</fullName>
    </submittedName>
</protein>